<sequence>MLFDNGGDRFRRDKNAVKLHVEAQASRKSPGHLISANYGNVAYA</sequence>
<reference evidence="1" key="1">
    <citation type="submission" date="2018-05" db="EMBL/GenBank/DDBJ databases">
        <authorList>
            <person name="Lanie J.A."/>
            <person name="Ng W.-L."/>
            <person name="Kazmierczak K.M."/>
            <person name="Andrzejewski T.M."/>
            <person name="Davidsen T.M."/>
            <person name="Wayne K.J."/>
            <person name="Tettelin H."/>
            <person name="Glass J.I."/>
            <person name="Rusch D."/>
            <person name="Podicherti R."/>
            <person name="Tsui H.-C.T."/>
            <person name="Winkler M.E."/>
        </authorList>
    </citation>
    <scope>NUCLEOTIDE SEQUENCE</scope>
</reference>
<proteinExistence type="predicted"/>
<gene>
    <name evidence="1" type="ORF">METZ01_LOCUS47899</name>
</gene>
<protein>
    <submittedName>
        <fullName evidence="1">Uncharacterized protein</fullName>
    </submittedName>
</protein>
<accession>A0A381RT24</accession>
<dbReference type="AlphaFoldDB" id="A0A381RT24"/>
<organism evidence="1">
    <name type="scientific">marine metagenome</name>
    <dbReference type="NCBI Taxonomy" id="408172"/>
    <lineage>
        <taxon>unclassified sequences</taxon>
        <taxon>metagenomes</taxon>
        <taxon>ecological metagenomes</taxon>
    </lineage>
</organism>
<evidence type="ECO:0000313" key="1">
    <source>
        <dbReference type="EMBL" id="SUZ95045.1"/>
    </source>
</evidence>
<dbReference type="EMBL" id="UINC01002289">
    <property type="protein sequence ID" value="SUZ95045.1"/>
    <property type="molecule type" value="Genomic_DNA"/>
</dbReference>
<name>A0A381RT24_9ZZZZ</name>